<reference evidence="4 5" key="1">
    <citation type="journal article" date="2011" name="PLoS Pathog.">
        <title>Endophytic Life Strategies Decoded by Genome and Transcriptome Analyses of the Mutualistic Root Symbiont Piriformospora indica.</title>
        <authorList>
            <person name="Zuccaro A."/>
            <person name="Lahrmann U."/>
            <person name="Guldener U."/>
            <person name="Langen G."/>
            <person name="Pfiffi S."/>
            <person name="Biedenkopf D."/>
            <person name="Wong P."/>
            <person name="Samans B."/>
            <person name="Grimm C."/>
            <person name="Basiewicz M."/>
            <person name="Murat C."/>
            <person name="Martin F."/>
            <person name="Kogel K.H."/>
        </authorList>
    </citation>
    <scope>NUCLEOTIDE SEQUENCE [LARGE SCALE GENOMIC DNA]</scope>
    <source>
        <strain evidence="4 5">DSM 11827</strain>
    </source>
</reference>
<feature type="compositionally biased region" description="Polar residues" evidence="1">
    <location>
        <begin position="259"/>
        <end position="276"/>
    </location>
</feature>
<keyword evidence="2" id="KW-1133">Transmembrane helix</keyword>
<keyword evidence="5" id="KW-1185">Reference proteome</keyword>
<dbReference type="HOGENOM" id="CLU_432852_0_0_1"/>
<dbReference type="EMBL" id="CAFZ01000650">
    <property type="protein sequence ID" value="CCA76211.1"/>
    <property type="molecule type" value="Genomic_DNA"/>
</dbReference>
<proteinExistence type="predicted"/>
<dbReference type="OrthoDB" id="3350812at2759"/>
<dbReference type="AlphaFoldDB" id="G4TY18"/>
<evidence type="ECO:0000256" key="1">
    <source>
        <dbReference type="SAM" id="MobiDB-lite"/>
    </source>
</evidence>
<feature type="transmembrane region" description="Helical" evidence="2">
    <location>
        <begin position="15"/>
        <end position="33"/>
    </location>
</feature>
<feature type="compositionally biased region" description="Basic residues" evidence="1">
    <location>
        <begin position="488"/>
        <end position="505"/>
    </location>
</feature>
<feature type="transmembrane region" description="Helical" evidence="2">
    <location>
        <begin position="135"/>
        <end position="163"/>
    </location>
</feature>
<evidence type="ECO:0000313" key="5">
    <source>
        <dbReference type="Proteomes" id="UP000007148"/>
    </source>
</evidence>
<feature type="transmembrane region" description="Helical" evidence="2">
    <location>
        <begin position="183"/>
        <end position="203"/>
    </location>
</feature>
<name>G4TY18_SERID</name>
<feature type="domain" description="DUF6533" evidence="3">
    <location>
        <begin position="18"/>
        <end position="62"/>
    </location>
</feature>
<evidence type="ECO:0000256" key="2">
    <source>
        <dbReference type="SAM" id="Phobius"/>
    </source>
</evidence>
<keyword evidence="2" id="KW-0812">Transmembrane</keyword>
<evidence type="ECO:0000313" key="4">
    <source>
        <dbReference type="EMBL" id="CCA76211.1"/>
    </source>
</evidence>
<organism evidence="4 5">
    <name type="scientific">Serendipita indica (strain DSM 11827)</name>
    <name type="common">Root endophyte fungus</name>
    <name type="synonym">Piriformospora indica</name>
    <dbReference type="NCBI Taxonomy" id="1109443"/>
    <lineage>
        <taxon>Eukaryota</taxon>
        <taxon>Fungi</taxon>
        <taxon>Dikarya</taxon>
        <taxon>Basidiomycota</taxon>
        <taxon>Agaricomycotina</taxon>
        <taxon>Agaricomycetes</taxon>
        <taxon>Sebacinales</taxon>
        <taxon>Serendipitaceae</taxon>
        <taxon>Serendipita</taxon>
    </lineage>
</organism>
<dbReference type="Proteomes" id="UP000007148">
    <property type="component" value="Unassembled WGS sequence"/>
</dbReference>
<keyword evidence="2" id="KW-0472">Membrane</keyword>
<protein>
    <recommendedName>
        <fullName evidence="3">DUF6533 domain-containing protein</fullName>
    </recommendedName>
</protein>
<feature type="transmembrane region" description="Helical" evidence="2">
    <location>
        <begin position="102"/>
        <end position="123"/>
    </location>
</feature>
<evidence type="ECO:0000259" key="3">
    <source>
        <dbReference type="Pfam" id="PF20151"/>
    </source>
</evidence>
<feature type="compositionally biased region" description="Basic and acidic residues" evidence="1">
    <location>
        <begin position="463"/>
        <end position="473"/>
    </location>
</feature>
<feature type="compositionally biased region" description="Polar residues" evidence="1">
    <location>
        <begin position="451"/>
        <end position="460"/>
    </location>
</feature>
<accession>G4TY18</accession>
<gene>
    <name evidence="4" type="ORF">PIIN_10204</name>
</gene>
<sequence>MSSATFVESMEHIRAGTYTCAAGGTVLLFDMLLTMGDEIRLIWPSRCSLVKSLYFINRYFPVPCLLLGMYHLAGFHTNLSTNMYVDHTHMANGPNRKYRCKLVILSQLVGQAFALVAATWLLVLRVRALYTTTPWVSYSLYAVFIITHGLTIIMSSVIVHNLWPSVAYVKEVHLCVATPSKQLALAYFPPVLCEVYLVALTIYHAKQYTIALHPLLNLRTLRPNITLPTFKRRTNLFRTDSNQDATTTTENLVAGLTSPDPTSPTMIAGNTSSSQAPPLARGDNKAEPKRSKCIITRTGVAAAMTATPILRTLYADGFTYFIVVVGLRLWTAFTFTFADESYWYTSTYLEFGLVSTSVSRLVLHLRGAAIPRDYDPNTEIELDEEEDCECEACYCNKETVGAEYCTTYSVSRDGPHRTSTIRRARGDEEEGRVGVVSADWEGRRTVNGFPTQMSVYTAHTLSRRADEKEDARRAPKSPRRPPPTTGNPHHHHHHHPRCEKRKRRARKEDVSYGAQSSVHFEPGLGSRELHTRGSIDEIGIVASAPTPRQRGKTRGGHAAPSPVHVGTRVKRDEMGRIIRPQPPLEEEEDVWNEAEGDHVDECDKEVVVSGENGAKEEWVEMHPWRGGDGFVK</sequence>
<dbReference type="Pfam" id="PF20151">
    <property type="entry name" value="DUF6533"/>
    <property type="match status" value="1"/>
</dbReference>
<feature type="region of interest" description="Disordered" evidence="1">
    <location>
        <begin position="248"/>
        <end position="288"/>
    </location>
</feature>
<dbReference type="InterPro" id="IPR045340">
    <property type="entry name" value="DUF6533"/>
</dbReference>
<dbReference type="InParanoid" id="G4TY18"/>
<feature type="transmembrane region" description="Helical" evidence="2">
    <location>
        <begin position="54"/>
        <end position="73"/>
    </location>
</feature>
<feature type="region of interest" description="Disordered" evidence="1">
    <location>
        <begin position="451"/>
        <end position="528"/>
    </location>
</feature>
<comment type="caution">
    <text evidence="4">The sequence shown here is derived from an EMBL/GenBank/DDBJ whole genome shotgun (WGS) entry which is preliminary data.</text>
</comment>